<evidence type="ECO:0000259" key="6">
    <source>
        <dbReference type="Pfam" id="PF00441"/>
    </source>
</evidence>
<keyword evidence="5" id="KW-0560">Oxidoreductase</keyword>
<evidence type="ECO:0000256" key="4">
    <source>
        <dbReference type="ARBA" id="ARBA00022827"/>
    </source>
</evidence>
<dbReference type="Pfam" id="PF02771">
    <property type="entry name" value="Acyl-CoA_dh_N"/>
    <property type="match status" value="1"/>
</dbReference>
<dbReference type="Pfam" id="PF02770">
    <property type="entry name" value="Acyl-CoA_dh_M"/>
    <property type="match status" value="1"/>
</dbReference>
<dbReference type="PANTHER" id="PTHR43884:SF12">
    <property type="entry name" value="ISOVALERYL-COA DEHYDROGENASE, MITOCHONDRIAL-RELATED"/>
    <property type="match status" value="1"/>
</dbReference>
<evidence type="ECO:0000313" key="9">
    <source>
        <dbReference type="EMBL" id="MCF3948853.1"/>
    </source>
</evidence>
<dbReference type="PANTHER" id="PTHR43884">
    <property type="entry name" value="ACYL-COA DEHYDROGENASE"/>
    <property type="match status" value="1"/>
</dbReference>
<evidence type="ECO:0000313" key="10">
    <source>
        <dbReference type="Proteomes" id="UP001521209"/>
    </source>
</evidence>
<organism evidence="9 10">
    <name type="scientific">Acidiphilium iwatense</name>
    <dbReference type="NCBI Taxonomy" id="768198"/>
    <lineage>
        <taxon>Bacteria</taxon>
        <taxon>Pseudomonadati</taxon>
        <taxon>Pseudomonadota</taxon>
        <taxon>Alphaproteobacteria</taxon>
        <taxon>Acetobacterales</taxon>
        <taxon>Acidocellaceae</taxon>
        <taxon>Acidiphilium</taxon>
    </lineage>
</organism>
<dbReference type="InterPro" id="IPR006091">
    <property type="entry name" value="Acyl-CoA_Oxase/DH_mid-dom"/>
</dbReference>
<dbReference type="PROSITE" id="PS00073">
    <property type="entry name" value="ACYL_COA_DH_2"/>
    <property type="match status" value="1"/>
</dbReference>
<comment type="cofactor">
    <cofactor evidence="1 5">
        <name>FAD</name>
        <dbReference type="ChEBI" id="CHEBI:57692"/>
    </cofactor>
</comment>
<evidence type="ECO:0000259" key="7">
    <source>
        <dbReference type="Pfam" id="PF02770"/>
    </source>
</evidence>
<comment type="caution">
    <text evidence="9">The sequence shown here is derived from an EMBL/GenBank/DDBJ whole genome shotgun (WGS) entry which is preliminary data.</text>
</comment>
<dbReference type="InterPro" id="IPR037069">
    <property type="entry name" value="AcylCoA_DH/ox_N_sf"/>
</dbReference>
<accession>A0ABS9E1P0</accession>
<feature type="domain" description="Acyl-CoA dehydrogenase/oxidase C-terminal" evidence="6">
    <location>
        <begin position="228"/>
        <end position="377"/>
    </location>
</feature>
<feature type="domain" description="Acyl-CoA oxidase/dehydrogenase middle" evidence="7">
    <location>
        <begin position="122"/>
        <end position="215"/>
    </location>
</feature>
<dbReference type="SUPFAM" id="SSF56645">
    <property type="entry name" value="Acyl-CoA dehydrogenase NM domain-like"/>
    <property type="match status" value="1"/>
</dbReference>
<dbReference type="Gene3D" id="2.40.110.10">
    <property type="entry name" value="Butyryl-CoA Dehydrogenase, subunit A, domain 2"/>
    <property type="match status" value="1"/>
</dbReference>
<dbReference type="Gene3D" id="1.10.540.10">
    <property type="entry name" value="Acyl-CoA dehydrogenase/oxidase, N-terminal domain"/>
    <property type="match status" value="1"/>
</dbReference>
<feature type="domain" description="Acyl-CoA dehydrogenase/oxidase N-terminal" evidence="8">
    <location>
        <begin position="13"/>
        <end position="117"/>
    </location>
</feature>
<comment type="similarity">
    <text evidence="2 5">Belongs to the acyl-CoA dehydrogenase family.</text>
</comment>
<evidence type="ECO:0000256" key="5">
    <source>
        <dbReference type="RuleBase" id="RU362125"/>
    </source>
</evidence>
<dbReference type="InterPro" id="IPR013786">
    <property type="entry name" value="AcylCoA_DH/ox_N"/>
</dbReference>
<dbReference type="InterPro" id="IPR046373">
    <property type="entry name" value="Acyl-CoA_Oxase/DH_mid-dom_sf"/>
</dbReference>
<gene>
    <name evidence="9" type="ORF">L2A60_19610</name>
</gene>
<keyword evidence="4 5" id="KW-0274">FAD</keyword>
<reference evidence="9 10" key="1">
    <citation type="submission" date="2022-01" db="EMBL/GenBank/DDBJ databases">
        <authorList>
            <person name="Won M."/>
            <person name="Kim S.-J."/>
            <person name="Kwon S.-W."/>
        </authorList>
    </citation>
    <scope>NUCLEOTIDE SEQUENCE [LARGE SCALE GENOMIC DNA]</scope>
    <source>
        <strain evidence="9 10">KCTC 23505</strain>
    </source>
</reference>
<dbReference type="InterPro" id="IPR036250">
    <property type="entry name" value="AcylCo_DH-like_C"/>
</dbReference>
<protein>
    <submittedName>
        <fullName evidence="9">Acyl-CoA dehydrogenase family protein</fullName>
    </submittedName>
</protein>
<dbReference type="Proteomes" id="UP001521209">
    <property type="component" value="Unassembled WGS sequence"/>
</dbReference>
<evidence type="ECO:0000256" key="1">
    <source>
        <dbReference type="ARBA" id="ARBA00001974"/>
    </source>
</evidence>
<dbReference type="SUPFAM" id="SSF47203">
    <property type="entry name" value="Acyl-CoA dehydrogenase C-terminal domain-like"/>
    <property type="match status" value="1"/>
</dbReference>
<proteinExistence type="inferred from homology"/>
<dbReference type="PIRSF" id="PIRSF016578">
    <property type="entry name" value="HsaA"/>
    <property type="match status" value="1"/>
</dbReference>
<keyword evidence="10" id="KW-1185">Reference proteome</keyword>
<dbReference type="InterPro" id="IPR009100">
    <property type="entry name" value="AcylCoA_DH/oxidase_NM_dom_sf"/>
</dbReference>
<dbReference type="InterPro" id="IPR009075">
    <property type="entry name" value="AcylCo_DH/oxidase_C"/>
</dbReference>
<evidence type="ECO:0000259" key="8">
    <source>
        <dbReference type="Pfam" id="PF02771"/>
    </source>
</evidence>
<keyword evidence="3 5" id="KW-0285">Flavoprotein</keyword>
<dbReference type="EMBL" id="JAKGBZ010000093">
    <property type="protein sequence ID" value="MCF3948853.1"/>
    <property type="molecule type" value="Genomic_DNA"/>
</dbReference>
<dbReference type="Gene3D" id="1.20.140.10">
    <property type="entry name" value="Butyryl-CoA Dehydrogenase, subunit A, domain 3"/>
    <property type="match status" value="1"/>
</dbReference>
<dbReference type="RefSeq" id="WP_235706162.1">
    <property type="nucleotide sequence ID" value="NZ_JAKGBZ010000093.1"/>
</dbReference>
<name>A0ABS9E1P0_9PROT</name>
<dbReference type="InterPro" id="IPR006089">
    <property type="entry name" value="Acyl-CoA_DH_CS"/>
</dbReference>
<sequence length="378" mass="40003">MIKFTDPSADPDIIDAIEAFCRKELAPRAADIDAQSIFATCHRPALSELGIMGLNLPGNYGGAGVDPHTLFEAVALISGACASTGSMITAHYLATDSIKYGGDDRQKTRWLDAAAKGTNLGAFALTEPGAGSNPADMTATATRTDGGYRIKGTKHFISNAAEADFIIVYAKTDMTAGARGISAFVVEPARGGLQVGPPERTMGLKGGHVFEVALDCVVPEENRLGPEGTGFRTALRVLDAGRLDIAASCVGIAESAFSAAIEWAKNRQVGGEPIALFQGIQWMLADMATDIAAARGLARAATVKRAAGERFSTEASMAKLFASEMAGRVTDKALQIYGGYGFTRDMPLERYVRDVRIMRIYEGSSEIQRNIIARAVLG</sequence>
<evidence type="ECO:0000256" key="2">
    <source>
        <dbReference type="ARBA" id="ARBA00009347"/>
    </source>
</evidence>
<evidence type="ECO:0000256" key="3">
    <source>
        <dbReference type="ARBA" id="ARBA00022630"/>
    </source>
</evidence>
<dbReference type="Pfam" id="PF00441">
    <property type="entry name" value="Acyl-CoA_dh_1"/>
    <property type="match status" value="1"/>
</dbReference>